<dbReference type="GO" id="GO:0016301">
    <property type="term" value="F:kinase activity"/>
    <property type="evidence" value="ECO:0007669"/>
    <property type="project" value="UniProtKB-KW"/>
</dbReference>
<keyword evidence="2" id="KW-0808">Transferase</keyword>
<dbReference type="SMART" id="SM00387">
    <property type="entry name" value="HATPase_c"/>
    <property type="match status" value="1"/>
</dbReference>
<evidence type="ECO:0000313" key="8">
    <source>
        <dbReference type="EMBL" id="MBU9712085.1"/>
    </source>
</evidence>
<dbReference type="PANTHER" id="PTHR43065">
    <property type="entry name" value="SENSOR HISTIDINE KINASE"/>
    <property type="match status" value="1"/>
</dbReference>
<evidence type="ECO:0000256" key="5">
    <source>
        <dbReference type="ARBA" id="ARBA00022840"/>
    </source>
</evidence>
<proteinExistence type="predicted"/>
<protein>
    <submittedName>
        <fullName evidence="8">HAMP domain-containing histidine kinase</fullName>
    </submittedName>
</protein>
<keyword evidence="6" id="KW-0902">Two-component regulatory system</keyword>
<dbReference type="RefSeq" id="WP_217066274.1">
    <property type="nucleotide sequence ID" value="NZ_JAHQCS010000092.1"/>
</dbReference>
<keyword evidence="9" id="KW-1185">Reference proteome</keyword>
<dbReference type="EMBL" id="JAHQCS010000092">
    <property type="protein sequence ID" value="MBU9712085.1"/>
    <property type="molecule type" value="Genomic_DNA"/>
</dbReference>
<evidence type="ECO:0000256" key="6">
    <source>
        <dbReference type="ARBA" id="ARBA00023012"/>
    </source>
</evidence>
<keyword evidence="5" id="KW-0067">ATP-binding</keyword>
<evidence type="ECO:0000256" key="1">
    <source>
        <dbReference type="ARBA" id="ARBA00022553"/>
    </source>
</evidence>
<evidence type="ECO:0000259" key="7">
    <source>
        <dbReference type="PROSITE" id="PS50109"/>
    </source>
</evidence>
<comment type="caution">
    <text evidence="8">The sequence shown here is derived from an EMBL/GenBank/DDBJ whole genome shotgun (WGS) entry which is preliminary data.</text>
</comment>
<organism evidence="8 9">
    <name type="scientific">Evansella tamaricis</name>
    <dbReference type="NCBI Taxonomy" id="2069301"/>
    <lineage>
        <taxon>Bacteria</taxon>
        <taxon>Bacillati</taxon>
        <taxon>Bacillota</taxon>
        <taxon>Bacilli</taxon>
        <taxon>Bacillales</taxon>
        <taxon>Bacillaceae</taxon>
        <taxon>Evansella</taxon>
    </lineage>
</organism>
<name>A0ABS6JHY2_9BACI</name>
<evidence type="ECO:0000256" key="3">
    <source>
        <dbReference type="ARBA" id="ARBA00022741"/>
    </source>
</evidence>
<dbReference type="SMART" id="SM00388">
    <property type="entry name" value="HisKA"/>
    <property type="match status" value="1"/>
</dbReference>
<sequence length="447" mass="51964">MKNSKDYLNNTYLKEMIGLTDDWKFIFSTDFTLIDAFVKDLEVQEIIRNNFHDCFPDKEKDRFFDFFQKIKTSSEGVMESLRMKILDDEFDLKMTGVLYEDKVLISGEVMENDLEDLSELLEGLLSPALVLSKGGKVIHSNTYFGKLLSDYGYEKKIDLSETDNPILRTINELYRTWNLTGRSPLGERIYQEHGIRLVIKGSNYKDCLFVSVKDESFQERFEELLKNQQQMEVVSQVAAGVAHELRNPLSVIKGFLQLSRLSNNIDKYYDTIFTEMERMNTIIEDFLSVSRKKIHKQYIKPKKLMESLLMIFKSECILHDIEFTNSIVDYPANLHVNEQMIKQVLLNILRNSVEAYEGQKLDRIFKLESKVESNWLRIDLTDHGPGIPPKIIERIDEPFFTTKEKGTGIGIPLCKHIIEEHQGKFNVFSKMGKGTMVSIFLPLHEDN</sequence>
<feature type="domain" description="Histidine kinase" evidence="7">
    <location>
        <begin position="240"/>
        <end position="445"/>
    </location>
</feature>
<gene>
    <name evidence="8" type="ORF">KS419_10070</name>
</gene>
<reference evidence="8 9" key="1">
    <citation type="submission" date="2021-06" db="EMBL/GenBank/DDBJ databases">
        <title>Bacillus sp. RD4P76, an endophyte from a halophyte.</title>
        <authorList>
            <person name="Sun J.-Q."/>
        </authorList>
    </citation>
    <scope>NUCLEOTIDE SEQUENCE [LARGE SCALE GENOMIC DNA]</scope>
    <source>
        <strain evidence="8 9">CGMCC 1.15917</strain>
    </source>
</reference>
<dbReference type="PANTHER" id="PTHR43065:SF10">
    <property type="entry name" value="PEROXIDE STRESS-ACTIVATED HISTIDINE KINASE MAK3"/>
    <property type="match status" value="1"/>
</dbReference>
<dbReference type="Proteomes" id="UP000784880">
    <property type="component" value="Unassembled WGS sequence"/>
</dbReference>
<dbReference type="InterPro" id="IPR003594">
    <property type="entry name" value="HATPase_dom"/>
</dbReference>
<keyword evidence="4 8" id="KW-0418">Kinase</keyword>
<evidence type="ECO:0000256" key="4">
    <source>
        <dbReference type="ARBA" id="ARBA00022777"/>
    </source>
</evidence>
<dbReference type="InterPro" id="IPR005467">
    <property type="entry name" value="His_kinase_dom"/>
</dbReference>
<accession>A0ABS6JHY2</accession>
<keyword evidence="1" id="KW-0597">Phosphoprotein</keyword>
<dbReference type="Pfam" id="PF00512">
    <property type="entry name" value="HisKA"/>
    <property type="match status" value="1"/>
</dbReference>
<evidence type="ECO:0000256" key="2">
    <source>
        <dbReference type="ARBA" id="ARBA00022679"/>
    </source>
</evidence>
<keyword evidence="3" id="KW-0547">Nucleotide-binding</keyword>
<dbReference type="Pfam" id="PF02518">
    <property type="entry name" value="HATPase_c"/>
    <property type="match status" value="1"/>
</dbReference>
<dbReference type="InterPro" id="IPR003661">
    <property type="entry name" value="HisK_dim/P_dom"/>
</dbReference>
<dbReference type="CDD" id="cd00082">
    <property type="entry name" value="HisKA"/>
    <property type="match status" value="1"/>
</dbReference>
<dbReference type="PROSITE" id="PS50109">
    <property type="entry name" value="HIS_KIN"/>
    <property type="match status" value="1"/>
</dbReference>
<evidence type="ECO:0000313" key="9">
    <source>
        <dbReference type="Proteomes" id="UP000784880"/>
    </source>
</evidence>